<evidence type="ECO:0000313" key="1">
    <source>
        <dbReference type="EMBL" id="MPC14417.1"/>
    </source>
</evidence>
<dbReference type="Proteomes" id="UP000324222">
    <property type="component" value="Unassembled WGS sequence"/>
</dbReference>
<protein>
    <submittedName>
        <fullName evidence="1">Uncharacterized protein</fullName>
    </submittedName>
</protein>
<proteinExistence type="predicted"/>
<name>A0A5B7CX58_PORTR</name>
<keyword evidence="2" id="KW-1185">Reference proteome</keyword>
<comment type="caution">
    <text evidence="1">The sequence shown here is derived from an EMBL/GenBank/DDBJ whole genome shotgun (WGS) entry which is preliminary data.</text>
</comment>
<reference evidence="1 2" key="1">
    <citation type="submission" date="2019-05" db="EMBL/GenBank/DDBJ databases">
        <title>Another draft genome of Portunus trituberculatus and its Hox gene families provides insights of decapod evolution.</title>
        <authorList>
            <person name="Jeong J.-H."/>
            <person name="Song I."/>
            <person name="Kim S."/>
            <person name="Choi T."/>
            <person name="Kim D."/>
            <person name="Ryu S."/>
            <person name="Kim W."/>
        </authorList>
    </citation>
    <scope>NUCLEOTIDE SEQUENCE [LARGE SCALE GENOMIC DNA]</scope>
    <source>
        <tissue evidence="1">Muscle</tissue>
    </source>
</reference>
<accession>A0A5B7CX58</accession>
<sequence length="171" mass="19553">MTAVTLFRERHLWFGLWMAVLLTASCPSLSVSATINLKMMIVILPSTIAAKLMTPSLDPDKIELNEEAFEYPSMMLKESSLWGVDKDIMKIQEGDVSMVKMRLLGDSDVDGLWHLTQDEEEFLGHQLKGLVKNEMPQCTLLLAHDLPYRHSHLLRRLLLLPNPKQVWIDLN</sequence>
<organism evidence="1 2">
    <name type="scientific">Portunus trituberculatus</name>
    <name type="common">Swimming crab</name>
    <name type="synonym">Neptunus trituberculatus</name>
    <dbReference type="NCBI Taxonomy" id="210409"/>
    <lineage>
        <taxon>Eukaryota</taxon>
        <taxon>Metazoa</taxon>
        <taxon>Ecdysozoa</taxon>
        <taxon>Arthropoda</taxon>
        <taxon>Crustacea</taxon>
        <taxon>Multicrustacea</taxon>
        <taxon>Malacostraca</taxon>
        <taxon>Eumalacostraca</taxon>
        <taxon>Eucarida</taxon>
        <taxon>Decapoda</taxon>
        <taxon>Pleocyemata</taxon>
        <taxon>Brachyura</taxon>
        <taxon>Eubrachyura</taxon>
        <taxon>Portunoidea</taxon>
        <taxon>Portunidae</taxon>
        <taxon>Portuninae</taxon>
        <taxon>Portunus</taxon>
    </lineage>
</organism>
<dbReference type="OrthoDB" id="5984008at2759"/>
<gene>
    <name evidence="1" type="ORF">E2C01_007184</name>
</gene>
<dbReference type="AlphaFoldDB" id="A0A5B7CX58"/>
<evidence type="ECO:0000313" key="2">
    <source>
        <dbReference type="Proteomes" id="UP000324222"/>
    </source>
</evidence>
<dbReference type="EMBL" id="VSRR010000350">
    <property type="protein sequence ID" value="MPC14417.1"/>
    <property type="molecule type" value="Genomic_DNA"/>
</dbReference>